<feature type="domain" description="BIG2" evidence="3">
    <location>
        <begin position="442"/>
        <end position="528"/>
    </location>
</feature>
<feature type="chain" id="PRO_5037215443" description="BIG2 domain-containing protein" evidence="2">
    <location>
        <begin position="18"/>
        <end position="984"/>
    </location>
</feature>
<feature type="signal peptide" evidence="2">
    <location>
        <begin position="1"/>
        <end position="17"/>
    </location>
</feature>
<feature type="domain" description="BIG2" evidence="3">
    <location>
        <begin position="31"/>
        <end position="129"/>
    </location>
</feature>
<feature type="domain" description="BIG2" evidence="3">
    <location>
        <begin position="134"/>
        <end position="221"/>
    </location>
</feature>
<evidence type="ECO:0000259" key="3">
    <source>
        <dbReference type="SMART" id="SM00635"/>
    </source>
</evidence>
<keyword evidence="2" id="KW-0732">Signal</keyword>
<dbReference type="SUPFAM" id="SSF49373">
    <property type="entry name" value="Invasin/intimin cell-adhesion fragments"/>
    <property type="match status" value="3"/>
</dbReference>
<dbReference type="SMART" id="SM00635">
    <property type="entry name" value="BID_2"/>
    <property type="match status" value="5"/>
</dbReference>
<organism evidence="4 5">
    <name type="scientific">Solimonas marina</name>
    <dbReference type="NCBI Taxonomy" id="2714601"/>
    <lineage>
        <taxon>Bacteria</taxon>
        <taxon>Pseudomonadati</taxon>
        <taxon>Pseudomonadota</taxon>
        <taxon>Gammaproteobacteria</taxon>
        <taxon>Nevskiales</taxon>
        <taxon>Nevskiaceae</taxon>
        <taxon>Solimonas</taxon>
    </lineage>
</organism>
<feature type="domain" description="BIG2" evidence="3">
    <location>
        <begin position="228"/>
        <end position="327"/>
    </location>
</feature>
<dbReference type="PROSITE" id="PS51257">
    <property type="entry name" value="PROKAR_LIPOPROTEIN"/>
    <property type="match status" value="1"/>
</dbReference>
<reference evidence="4" key="1">
    <citation type="submission" date="2020-03" db="EMBL/GenBank/DDBJ databases">
        <title>Solimonas marina sp. nov., isolated from deep seawater of the Pacific Ocean.</title>
        <authorList>
            <person name="Liu X."/>
            <person name="Lai Q."/>
            <person name="Sun F."/>
            <person name="Gai Y."/>
            <person name="Li G."/>
            <person name="Shao Z."/>
        </authorList>
    </citation>
    <scope>NUCLEOTIDE SEQUENCE</scope>
    <source>
        <strain evidence="4">C16B3</strain>
    </source>
</reference>
<dbReference type="EMBL" id="JAAVXB010000011">
    <property type="protein sequence ID" value="NKF24018.1"/>
    <property type="molecule type" value="Genomic_DNA"/>
</dbReference>
<accession>A0A969WDJ1</accession>
<sequence length="984" mass="98589">MKRFGLPAIALALLLSACGGGSVKSPDFEPTLESITISPTSATVGSGETQQFTATGTYSTPPGQSPDPSQCDSVEGGVCTRDITGSVTWTSSDTDVATIEAGGLATGAGSGTTTITASMDGQDSSVTLTGEGLVLRSLVVTTPQAGVGPGQSTTYTAQGKYSDGTVKDVTDSVIHWALDPSSLGTIAPTTGKTVTITAGTETGTGVVTATTTVNGQDISGTAQFGVGQLTSLTIDPASDAQPVGRASTAFTATGVYSLQTGSSDTFELPVAASWSAVNAVGTTGDAPSLDASCDTVVSTTCKVAGHAEGSVTITATYEGMSATATLTVTAAVLDGVQITPDPASATTRSTPESDDLPLGSSQTYYALYYYSDAPGTPLDSPRSDADKAAWSLSGTSGIVSIAAGTDNSIVVSADAQGSGANLVATAGSFTDSVALTVSAATVDSLVSVTPSSVHLGVGRQQEFTAVGHYSDGTEANLADGQVTWRSSDTTLATIDETTGVATAGTQPSATPTTITAMLNSDSSQTATASLYVDASSCSTPLLAADGATAVEGDKAGICLLCGVSDPGYVIDADKTNAATINVGVGALDAYRSIDVTATSNDAYTVPFAAGSRPAFIISNPNGPLVLAQVLAQIKMSTLLNGAVQETTGDLVPLRLDLLGIDLINLNETQALVSFKTSKPYDGLRMELQSGTATALSSLHVSAACATSEPPIQPASGIQSLEAVGTSDGDTPTLEVGATLALIAHDYTTDAELNAADVDWHSSNESIATVDAAGVVTAVGAGTVTITGTLKDSSSCGTHCSATQIIDVTAAICETPLRTATQDIEITSDVSGLCLTCSARDLGNVVDSLPQTYGSVFLPVALLGGSVSVTAEVKPPYATAFPAGQTAGFVISSTNGKVLTAELASSIVVQTLSEGELTGDSSDSTTPLRLDLLGASAVGSIGDTAQPFFITTTKGFDGVRITFNSGLLSALSSYNLYTACAKGPQ</sequence>
<dbReference type="Proteomes" id="UP000653472">
    <property type="component" value="Unassembled WGS sequence"/>
</dbReference>
<dbReference type="AlphaFoldDB" id="A0A969WDJ1"/>
<evidence type="ECO:0000256" key="1">
    <source>
        <dbReference type="SAM" id="MobiDB-lite"/>
    </source>
</evidence>
<feature type="region of interest" description="Disordered" evidence="1">
    <location>
        <begin position="39"/>
        <end position="70"/>
    </location>
</feature>
<dbReference type="Pfam" id="PF02368">
    <property type="entry name" value="Big_2"/>
    <property type="match status" value="3"/>
</dbReference>
<protein>
    <recommendedName>
        <fullName evidence="3">BIG2 domain-containing protein</fullName>
    </recommendedName>
</protein>
<keyword evidence="5" id="KW-1185">Reference proteome</keyword>
<evidence type="ECO:0000313" key="5">
    <source>
        <dbReference type="Proteomes" id="UP000653472"/>
    </source>
</evidence>
<dbReference type="InterPro" id="IPR003343">
    <property type="entry name" value="Big_2"/>
</dbReference>
<evidence type="ECO:0000313" key="4">
    <source>
        <dbReference type="EMBL" id="NKF24018.1"/>
    </source>
</evidence>
<name>A0A969WDJ1_9GAMM</name>
<dbReference type="Gene3D" id="2.60.40.1080">
    <property type="match status" value="6"/>
</dbReference>
<evidence type="ECO:0000256" key="2">
    <source>
        <dbReference type="SAM" id="SignalP"/>
    </source>
</evidence>
<dbReference type="InterPro" id="IPR008964">
    <property type="entry name" value="Invasin/intimin_cell_adhesion"/>
</dbReference>
<gene>
    <name evidence="4" type="ORF">G7Y82_17030</name>
</gene>
<feature type="domain" description="BIG2" evidence="3">
    <location>
        <begin position="719"/>
        <end position="798"/>
    </location>
</feature>
<comment type="caution">
    <text evidence="4">The sequence shown here is derived from an EMBL/GenBank/DDBJ whole genome shotgun (WGS) entry which is preliminary data.</text>
</comment>
<proteinExistence type="predicted"/>
<dbReference type="RefSeq" id="WP_168149345.1">
    <property type="nucleotide sequence ID" value="NZ_JAAVXB010000011.1"/>
</dbReference>